<feature type="transmembrane region" description="Helical" evidence="7">
    <location>
        <begin position="321"/>
        <end position="347"/>
    </location>
</feature>
<dbReference type="AlphaFoldDB" id="D7BC78"/>
<evidence type="ECO:0000256" key="5">
    <source>
        <dbReference type="ARBA" id="ARBA00022989"/>
    </source>
</evidence>
<dbReference type="InterPro" id="IPR035906">
    <property type="entry name" value="MetI-like_sf"/>
</dbReference>
<dbReference type="PROSITE" id="PS50928">
    <property type="entry name" value="ABC_TM1"/>
    <property type="match status" value="1"/>
</dbReference>
<feature type="transmembrane region" description="Helical" evidence="7">
    <location>
        <begin position="145"/>
        <end position="170"/>
    </location>
</feature>
<evidence type="ECO:0000259" key="8">
    <source>
        <dbReference type="PROSITE" id="PS50928"/>
    </source>
</evidence>
<name>D7BC78_ALLS1</name>
<dbReference type="Gene3D" id="1.10.3720.10">
    <property type="entry name" value="MetI-like"/>
    <property type="match status" value="1"/>
</dbReference>
<feature type="domain" description="ABC transmembrane type-1" evidence="8">
    <location>
        <begin position="192"/>
        <end position="393"/>
    </location>
</feature>
<keyword evidence="3" id="KW-1003">Cell membrane</keyword>
<dbReference type="GO" id="GO:0055085">
    <property type="term" value="P:transmembrane transport"/>
    <property type="evidence" value="ECO:0007669"/>
    <property type="project" value="InterPro"/>
</dbReference>
<dbReference type="Pfam" id="PF12911">
    <property type="entry name" value="OppC_N"/>
    <property type="match status" value="1"/>
</dbReference>
<feature type="transmembrane region" description="Helical" evidence="7">
    <location>
        <begin position="190"/>
        <end position="214"/>
    </location>
</feature>
<evidence type="ECO:0000256" key="2">
    <source>
        <dbReference type="ARBA" id="ARBA00022448"/>
    </source>
</evidence>
<feature type="transmembrane region" description="Helical" evidence="7">
    <location>
        <begin position="367"/>
        <end position="389"/>
    </location>
</feature>
<evidence type="ECO:0000313" key="10">
    <source>
        <dbReference type="Proteomes" id="UP000001916"/>
    </source>
</evidence>
<gene>
    <name evidence="9" type="ordered locus">Mesil_2729</name>
</gene>
<feature type="transmembrane region" description="Helical" evidence="7">
    <location>
        <begin position="226"/>
        <end position="246"/>
    </location>
</feature>
<evidence type="ECO:0000313" key="9">
    <source>
        <dbReference type="EMBL" id="ADH64575.1"/>
    </source>
</evidence>
<sequence length="406" mass="43747">MATIAAQPRQAQPQSTWALAWRRFKKHRLAMASLVFIILLILMAVLAPYIAPYDPTAQPTGENLGAQYFNPPSPQHWLGTDDLGRDVLSRIIYGARISLLVGFTAAIASVLIGTVLGTLAGYFSGKPFRFYLGPLAQAKEGWQPALFAGWRVISWGLYYLALYLVADLAWKLSGDDVRAYLGGERSLGNLLSGLGLLVAWGAVAVAAIWGIWGTIRLDLDIVISRVIDFVLTIPTLPLLLVLSALLRDPNVVVGQWAQAAFGESASVFIIIAILVVLGWTGTARLIRGAILSLREQDFTAAAQAMGAGEGRIMFRHLVPNALAPVIVSVTLGVGDAIVTEAALSFLGFGVQPPVATWGNMLSNAQEYIFSAPWLALAPGFMIFVTVLAFNYMGDGLRDALDPRSRL</sequence>
<comment type="subcellular location">
    <subcellularLocation>
        <location evidence="1 7">Cell membrane</location>
        <topology evidence="1 7">Multi-pass membrane protein</topology>
    </subcellularLocation>
</comment>
<evidence type="ECO:0000256" key="7">
    <source>
        <dbReference type="RuleBase" id="RU363032"/>
    </source>
</evidence>
<keyword evidence="2 7" id="KW-0813">Transport</keyword>
<reference evidence="9 10" key="1">
    <citation type="journal article" date="2010" name="Stand. Genomic Sci.">
        <title>Complete genome sequence of Meiothermus silvanus type strain (VI-R2).</title>
        <authorList>
            <person name="Sikorski J."/>
            <person name="Tindall B.J."/>
            <person name="Lowry S."/>
            <person name="Lucas S."/>
            <person name="Nolan M."/>
            <person name="Copeland A."/>
            <person name="Glavina Del Rio T."/>
            <person name="Tice H."/>
            <person name="Cheng J.F."/>
            <person name="Han C."/>
            <person name="Pitluck S."/>
            <person name="Liolios K."/>
            <person name="Ivanova N."/>
            <person name="Mavromatis K."/>
            <person name="Mikhailova N."/>
            <person name="Pati A."/>
            <person name="Goodwin L."/>
            <person name="Chen A."/>
            <person name="Palaniappan K."/>
            <person name="Land M."/>
            <person name="Hauser L."/>
            <person name="Chang Y.J."/>
            <person name="Jeffries C.D."/>
            <person name="Rohde M."/>
            <person name="Goker M."/>
            <person name="Woyke T."/>
            <person name="Bristow J."/>
            <person name="Eisen J.A."/>
            <person name="Markowitz V."/>
            <person name="Hugenholtz P."/>
            <person name="Kyrpides N.C."/>
            <person name="Klenk H.P."/>
            <person name="Lapidus A."/>
        </authorList>
    </citation>
    <scope>NUCLEOTIDE SEQUENCE [LARGE SCALE GENOMIC DNA]</scope>
    <source>
        <strain evidence="10">ATCC 700542 / DSM 9946 / VI-R2</strain>
    </source>
</reference>
<proteinExistence type="inferred from homology"/>
<evidence type="ECO:0000256" key="1">
    <source>
        <dbReference type="ARBA" id="ARBA00004651"/>
    </source>
</evidence>
<keyword evidence="6 7" id="KW-0472">Membrane</keyword>
<accession>D7BC78</accession>
<dbReference type="OrthoDB" id="9779825at2"/>
<dbReference type="CDD" id="cd06261">
    <property type="entry name" value="TM_PBP2"/>
    <property type="match status" value="1"/>
</dbReference>
<dbReference type="RefSeq" id="WP_013159111.1">
    <property type="nucleotide sequence ID" value="NC_014212.1"/>
</dbReference>
<keyword evidence="5 7" id="KW-1133">Transmembrane helix</keyword>
<feature type="transmembrane region" description="Helical" evidence="7">
    <location>
        <begin position="97"/>
        <end position="124"/>
    </location>
</feature>
<dbReference type="InterPro" id="IPR000515">
    <property type="entry name" value="MetI-like"/>
</dbReference>
<dbReference type="SUPFAM" id="SSF161098">
    <property type="entry name" value="MetI-like"/>
    <property type="match status" value="1"/>
</dbReference>
<evidence type="ECO:0000256" key="3">
    <source>
        <dbReference type="ARBA" id="ARBA00022475"/>
    </source>
</evidence>
<keyword evidence="4 7" id="KW-0812">Transmembrane</keyword>
<feature type="transmembrane region" description="Helical" evidence="7">
    <location>
        <begin position="29"/>
        <end position="51"/>
    </location>
</feature>
<dbReference type="eggNOG" id="COG1173">
    <property type="taxonomic scope" value="Bacteria"/>
</dbReference>
<dbReference type="PANTHER" id="PTHR43386">
    <property type="entry name" value="OLIGOPEPTIDE TRANSPORT SYSTEM PERMEASE PROTEIN APPC"/>
    <property type="match status" value="1"/>
</dbReference>
<comment type="similarity">
    <text evidence="7">Belongs to the binding-protein-dependent transport system permease family.</text>
</comment>
<dbReference type="EMBL" id="CP002042">
    <property type="protein sequence ID" value="ADH64575.1"/>
    <property type="molecule type" value="Genomic_DNA"/>
</dbReference>
<dbReference type="InterPro" id="IPR025966">
    <property type="entry name" value="OppC_N"/>
</dbReference>
<dbReference type="STRING" id="526227.Mesil_2729"/>
<dbReference type="KEGG" id="msv:Mesil_2729"/>
<organism evidence="9 10">
    <name type="scientific">Allomeiothermus silvanus (strain ATCC 700542 / DSM 9946 / NBRC 106475 / NCIMB 13440 / VI-R2)</name>
    <name type="common">Thermus silvanus</name>
    <dbReference type="NCBI Taxonomy" id="526227"/>
    <lineage>
        <taxon>Bacteria</taxon>
        <taxon>Thermotogati</taxon>
        <taxon>Deinococcota</taxon>
        <taxon>Deinococci</taxon>
        <taxon>Thermales</taxon>
        <taxon>Thermaceae</taxon>
        <taxon>Allomeiothermus</taxon>
    </lineage>
</organism>
<dbReference type="HOGENOM" id="CLU_028518_1_2_0"/>
<dbReference type="Pfam" id="PF00528">
    <property type="entry name" value="BPD_transp_1"/>
    <property type="match status" value="1"/>
</dbReference>
<dbReference type="Proteomes" id="UP000001916">
    <property type="component" value="Chromosome"/>
</dbReference>
<dbReference type="InterPro" id="IPR050366">
    <property type="entry name" value="BP-dependent_transpt_permease"/>
</dbReference>
<evidence type="ECO:0000256" key="4">
    <source>
        <dbReference type="ARBA" id="ARBA00022692"/>
    </source>
</evidence>
<evidence type="ECO:0000256" key="6">
    <source>
        <dbReference type="ARBA" id="ARBA00023136"/>
    </source>
</evidence>
<dbReference type="PANTHER" id="PTHR43386:SF23">
    <property type="entry name" value="ABC TRANSPORTER"/>
    <property type="match status" value="1"/>
</dbReference>
<protein>
    <submittedName>
        <fullName evidence="9">Binding-protein-dependent transport systems inner membrane component</fullName>
    </submittedName>
</protein>
<dbReference type="GO" id="GO:0005886">
    <property type="term" value="C:plasma membrane"/>
    <property type="evidence" value="ECO:0007669"/>
    <property type="project" value="UniProtKB-SubCell"/>
</dbReference>
<keyword evidence="10" id="KW-1185">Reference proteome</keyword>
<feature type="transmembrane region" description="Helical" evidence="7">
    <location>
        <begin position="266"/>
        <end position="286"/>
    </location>
</feature>